<keyword evidence="10" id="KW-0675">Receptor</keyword>
<name>A0A699ZFJ2_HAELA</name>
<keyword evidence="7 11" id="KW-1133">Transmembrane helix</keyword>
<organism evidence="12 13">
    <name type="scientific">Haematococcus lacustris</name>
    <name type="common">Green alga</name>
    <name type="synonym">Haematococcus pluvialis</name>
    <dbReference type="NCBI Taxonomy" id="44745"/>
    <lineage>
        <taxon>Eukaryota</taxon>
        <taxon>Viridiplantae</taxon>
        <taxon>Chlorophyta</taxon>
        <taxon>core chlorophytes</taxon>
        <taxon>Chlorophyceae</taxon>
        <taxon>CS clade</taxon>
        <taxon>Chlamydomonadales</taxon>
        <taxon>Haematococcaceae</taxon>
        <taxon>Haematococcus</taxon>
    </lineage>
</organism>
<evidence type="ECO:0000256" key="10">
    <source>
        <dbReference type="ARBA" id="ARBA00023170"/>
    </source>
</evidence>
<evidence type="ECO:0000256" key="6">
    <source>
        <dbReference type="ARBA" id="ARBA00022925"/>
    </source>
</evidence>
<comment type="similarity">
    <text evidence="2">Belongs to the archaeal/bacterial/fungal opsin family.</text>
</comment>
<dbReference type="PANTHER" id="PTHR28286">
    <property type="match status" value="1"/>
</dbReference>
<feature type="transmembrane region" description="Helical" evidence="11">
    <location>
        <begin position="89"/>
        <end position="108"/>
    </location>
</feature>
<evidence type="ECO:0000256" key="9">
    <source>
        <dbReference type="ARBA" id="ARBA00023136"/>
    </source>
</evidence>
<dbReference type="Proteomes" id="UP000485058">
    <property type="component" value="Unassembled WGS sequence"/>
</dbReference>
<keyword evidence="4" id="KW-0716">Sensory transduction</keyword>
<dbReference type="AlphaFoldDB" id="A0A699ZFJ2"/>
<keyword evidence="6" id="KW-0681">Retinal protein</keyword>
<evidence type="ECO:0000313" key="13">
    <source>
        <dbReference type="Proteomes" id="UP000485058"/>
    </source>
</evidence>
<evidence type="ECO:0000256" key="8">
    <source>
        <dbReference type="ARBA" id="ARBA00022991"/>
    </source>
</evidence>
<evidence type="ECO:0000256" key="7">
    <source>
        <dbReference type="ARBA" id="ARBA00022989"/>
    </source>
</evidence>
<keyword evidence="3" id="KW-0600">Photoreceptor protein</keyword>
<evidence type="ECO:0000256" key="3">
    <source>
        <dbReference type="ARBA" id="ARBA00022543"/>
    </source>
</evidence>
<evidence type="ECO:0000256" key="11">
    <source>
        <dbReference type="SAM" id="Phobius"/>
    </source>
</evidence>
<evidence type="ECO:0000256" key="2">
    <source>
        <dbReference type="ARBA" id="ARBA00008130"/>
    </source>
</evidence>
<feature type="non-terminal residue" evidence="12">
    <location>
        <position position="300"/>
    </location>
</feature>
<reference evidence="12 13" key="1">
    <citation type="submission" date="2020-02" db="EMBL/GenBank/DDBJ databases">
        <title>Draft genome sequence of Haematococcus lacustris strain NIES-144.</title>
        <authorList>
            <person name="Morimoto D."/>
            <person name="Nakagawa S."/>
            <person name="Yoshida T."/>
            <person name="Sawayama S."/>
        </authorList>
    </citation>
    <scope>NUCLEOTIDE SEQUENCE [LARGE SCALE GENOMIC DNA]</scope>
    <source>
        <strain evidence="12 13">NIES-144</strain>
    </source>
</reference>
<keyword evidence="5 11" id="KW-0812">Transmembrane</keyword>
<dbReference type="InterPro" id="IPR001425">
    <property type="entry name" value="Arc/bac/fun_rhodopsins"/>
</dbReference>
<accession>A0A699ZFJ2</accession>
<feature type="non-terminal residue" evidence="12">
    <location>
        <position position="1"/>
    </location>
</feature>
<evidence type="ECO:0000256" key="4">
    <source>
        <dbReference type="ARBA" id="ARBA00022606"/>
    </source>
</evidence>
<feature type="transmembrane region" description="Helical" evidence="11">
    <location>
        <begin position="114"/>
        <end position="132"/>
    </location>
</feature>
<dbReference type="GO" id="GO:0007602">
    <property type="term" value="P:phototransduction"/>
    <property type="evidence" value="ECO:0007669"/>
    <property type="project" value="UniProtKB-KW"/>
</dbReference>
<dbReference type="SUPFAM" id="SSF81321">
    <property type="entry name" value="Family A G protein-coupled receptor-like"/>
    <property type="match status" value="1"/>
</dbReference>
<dbReference type="EMBL" id="BLLF01001841">
    <property type="protein sequence ID" value="GFH21497.1"/>
    <property type="molecule type" value="Genomic_DNA"/>
</dbReference>
<evidence type="ECO:0000313" key="12">
    <source>
        <dbReference type="EMBL" id="GFH21497.1"/>
    </source>
</evidence>
<evidence type="ECO:0000256" key="1">
    <source>
        <dbReference type="ARBA" id="ARBA00004141"/>
    </source>
</evidence>
<gene>
    <name evidence="12" type="ORF">HaLaN_18813</name>
</gene>
<protein>
    <submittedName>
        <fullName evidence="12">Putative channel rhodopsin</fullName>
    </submittedName>
</protein>
<keyword evidence="8" id="KW-0157">Chromophore</keyword>
<dbReference type="Gene3D" id="1.20.1070.10">
    <property type="entry name" value="Rhodopsin 7-helix transmembrane proteins"/>
    <property type="match status" value="1"/>
</dbReference>
<feature type="transmembrane region" description="Helical" evidence="11">
    <location>
        <begin position="153"/>
        <end position="172"/>
    </location>
</feature>
<dbReference type="PANTHER" id="PTHR28286:SF2">
    <property type="entry name" value="BACTERIORHODOPSIN _OPSIN, NOPA (EUROFUNG)"/>
    <property type="match status" value="1"/>
</dbReference>
<comment type="caution">
    <text evidence="12">The sequence shown here is derived from an EMBL/GenBank/DDBJ whole genome shotgun (WGS) entry which is preliminary data.</text>
</comment>
<dbReference type="GO" id="GO:0009881">
    <property type="term" value="F:photoreceptor activity"/>
    <property type="evidence" value="ECO:0007669"/>
    <property type="project" value="UniProtKB-KW"/>
</dbReference>
<evidence type="ECO:0000256" key="5">
    <source>
        <dbReference type="ARBA" id="ARBA00022692"/>
    </source>
</evidence>
<dbReference type="Pfam" id="PF01036">
    <property type="entry name" value="Bac_rhodopsin"/>
    <property type="match status" value="1"/>
</dbReference>
<sequence length="300" mass="33804">YDHYWINTGDEILVCTEEANAAWLESHGTKGEKTGVLCGAHQGAHGNLSRVRPPLHSLPKHRQLDPVVEIRRMASHMSGLKNDYNKRTMWLLVSDIGCVVMGVTAALCYDYKKWIFYCLGLCYGSNTYFHAAKVYIEGYHTVPKGHCRNVVRLMAWCFYMAWTMFPILFLVGPEGLGKLSGYGSTILHTVADVLSKQLWTLLGHHLRVKIHEHIIIHGNLTKTMKVTVAGEDKEVEEMVDSMEEGAKDNGTSALAGRESFIIMRDRMKQKVCGTQADFHVGAYRPSVWVSYQISAMLLQL</sequence>
<comment type="subcellular location">
    <subcellularLocation>
        <location evidence="1">Membrane</location>
        <topology evidence="1">Multi-pass membrane protein</topology>
    </subcellularLocation>
</comment>
<dbReference type="GO" id="GO:0005886">
    <property type="term" value="C:plasma membrane"/>
    <property type="evidence" value="ECO:0007669"/>
    <property type="project" value="TreeGrafter"/>
</dbReference>
<proteinExistence type="inferred from homology"/>
<keyword evidence="13" id="KW-1185">Reference proteome</keyword>
<keyword evidence="9 11" id="KW-0472">Membrane</keyword>